<reference evidence="1" key="1">
    <citation type="submission" date="2018-05" db="EMBL/GenBank/DDBJ databases">
        <authorList>
            <person name="Lanie J.A."/>
            <person name="Ng W.-L."/>
            <person name="Kazmierczak K.M."/>
            <person name="Andrzejewski T.M."/>
            <person name="Davidsen T.M."/>
            <person name="Wayne K.J."/>
            <person name="Tettelin H."/>
            <person name="Glass J.I."/>
            <person name="Rusch D."/>
            <person name="Podicherti R."/>
            <person name="Tsui H.-C.T."/>
            <person name="Winkler M.E."/>
        </authorList>
    </citation>
    <scope>NUCLEOTIDE SEQUENCE</scope>
</reference>
<dbReference type="EMBL" id="UINC01011173">
    <property type="protein sequence ID" value="SVA49440.1"/>
    <property type="molecule type" value="Genomic_DNA"/>
</dbReference>
<feature type="non-terminal residue" evidence="1">
    <location>
        <position position="118"/>
    </location>
</feature>
<dbReference type="AlphaFoldDB" id="A0A381WA67"/>
<evidence type="ECO:0000313" key="1">
    <source>
        <dbReference type="EMBL" id="SVA49440.1"/>
    </source>
</evidence>
<gene>
    <name evidence="1" type="ORF">METZ01_LOCUS102294</name>
</gene>
<proteinExistence type="predicted"/>
<sequence length="118" mass="13582">MDHANHILKTQDTFHPSLFIITKKFIYYYLLDTKTADATKTSVLDQVIPILSKFMVERMNLKNIDEFLGYQVIAEAWMGRASKESKAWEHYQQGDLANLPSRVEVLINTVQSIGKTDC</sequence>
<protein>
    <submittedName>
        <fullName evidence="1">Uncharacterized protein</fullName>
    </submittedName>
</protein>
<organism evidence="1">
    <name type="scientific">marine metagenome</name>
    <dbReference type="NCBI Taxonomy" id="408172"/>
    <lineage>
        <taxon>unclassified sequences</taxon>
        <taxon>metagenomes</taxon>
        <taxon>ecological metagenomes</taxon>
    </lineage>
</organism>
<accession>A0A381WA67</accession>
<name>A0A381WA67_9ZZZZ</name>